<dbReference type="Gene3D" id="3.90.228.10">
    <property type="match status" value="1"/>
</dbReference>
<dbReference type="GO" id="GO:0005634">
    <property type="term" value="C:nucleus"/>
    <property type="evidence" value="ECO:0007669"/>
    <property type="project" value="TreeGrafter"/>
</dbReference>
<evidence type="ECO:0000256" key="1">
    <source>
        <dbReference type="ARBA" id="ARBA00022837"/>
    </source>
</evidence>
<dbReference type="PROSITE" id="PS00018">
    <property type="entry name" value="EF_HAND_1"/>
    <property type="match status" value="1"/>
</dbReference>
<dbReference type="SUPFAM" id="SSF56399">
    <property type="entry name" value="ADP-ribosylation"/>
    <property type="match status" value="1"/>
</dbReference>
<reference evidence="5" key="1">
    <citation type="submission" date="2021-01" db="EMBL/GenBank/DDBJ databases">
        <authorList>
            <person name="Corre E."/>
            <person name="Pelletier E."/>
            <person name="Niang G."/>
            <person name="Scheremetjew M."/>
            <person name="Finn R."/>
            <person name="Kale V."/>
            <person name="Holt S."/>
            <person name="Cochrane G."/>
            <person name="Meng A."/>
            <person name="Brown T."/>
            <person name="Cohen L."/>
        </authorList>
    </citation>
    <scope>NUCLEOTIDE SEQUENCE</scope>
    <source>
        <strain evidence="5">RCC3387</strain>
    </source>
</reference>
<dbReference type="InterPro" id="IPR012317">
    <property type="entry name" value="Poly(ADP-ribose)pol_cat_dom"/>
</dbReference>
<keyword evidence="1" id="KW-0106">Calcium</keyword>
<protein>
    <recommendedName>
        <fullName evidence="2">Poly [ADP-ribose] polymerase</fullName>
        <shortName evidence="2">PARP</shortName>
        <ecNumber evidence="2">2.4.2.-</ecNumber>
    </recommendedName>
</protein>
<dbReference type="GO" id="GO:0005509">
    <property type="term" value="F:calcium ion binding"/>
    <property type="evidence" value="ECO:0007669"/>
    <property type="project" value="InterPro"/>
</dbReference>
<dbReference type="AlphaFoldDB" id="A0A7S2QJS3"/>
<dbReference type="InterPro" id="IPR051712">
    <property type="entry name" value="ARTD-AVP"/>
</dbReference>
<gene>
    <name evidence="5" type="ORF">BRAN1462_LOCUS62075</name>
</gene>
<dbReference type="EMBL" id="HBGW01097885">
    <property type="protein sequence ID" value="CAD9644253.1"/>
    <property type="molecule type" value="Transcribed_RNA"/>
</dbReference>
<dbReference type="EC" id="2.4.2.-" evidence="2"/>
<dbReference type="GO" id="GO:0003950">
    <property type="term" value="F:NAD+ poly-ADP-ribosyltransferase activity"/>
    <property type="evidence" value="ECO:0007669"/>
    <property type="project" value="UniProtKB-UniRule"/>
</dbReference>
<evidence type="ECO:0000259" key="4">
    <source>
        <dbReference type="PROSITE" id="PS51059"/>
    </source>
</evidence>
<dbReference type="InterPro" id="IPR011992">
    <property type="entry name" value="EF-hand-dom_pair"/>
</dbReference>
<evidence type="ECO:0000256" key="2">
    <source>
        <dbReference type="RuleBase" id="RU362114"/>
    </source>
</evidence>
<dbReference type="PROSITE" id="PS50222">
    <property type="entry name" value="EF_HAND_2"/>
    <property type="match status" value="1"/>
</dbReference>
<keyword evidence="2" id="KW-0328">Glycosyltransferase</keyword>
<keyword evidence="2" id="KW-0520">NAD</keyword>
<dbReference type="PROSITE" id="PS51059">
    <property type="entry name" value="PARP_CATALYTIC"/>
    <property type="match status" value="1"/>
</dbReference>
<accession>A0A7S2QJS3</accession>
<dbReference type="Gene3D" id="1.10.238.10">
    <property type="entry name" value="EF-hand"/>
    <property type="match status" value="1"/>
</dbReference>
<dbReference type="Pfam" id="PF00644">
    <property type="entry name" value="PARP"/>
    <property type="match status" value="1"/>
</dbReference>
<organism evidence="5">
    <name type="scientific">Zooxanthella nutricula</name>
    <dbReference type="NCBI Taxonomy" id="1333877"/>
    <lineage>
        <taxon>Eukaryota</taxon>
        <taxon>Sar</taxon>
        <taxon>Alveolata</taxon>
        <taxon>Dinophyceae</taxon>
        <taxon>Peridiniales</taxon>
        <taxon>Peridiniales incertae sedis</taxon>
        <taxon>Zooxanthella</taxon>
    </lineage>
</organism>
<sequence>MGLSASDLGSSSVPQLWCHVGENEFGDPDGTHTASSSARRSPVLVGSERIETLLGAFQYCDPQGTGYIKDHAKFAAVAQALARLQDNQSELWKALDQDGNGKVSFAEFVEWADRFHVRLPLGMDGDAERGPGGISFPHTWRGPRDDPSYTCMALVEDGERFAYLQQLLDVTYKKVWTRDRKATGVNDVPTRFELARAESTENASDWRRYYLKRHHIVHDCMTAGWLDKFKPLTAQAVHLCTTHRLRSESCNEWFLFHGTTTAAAKQICSSDFTMTRAGAATGTLYGRGTYFAESITKADEYAKPDDEGLCCVLLCRVVGGRVFYCDEPEPDAQTLQDSVLDGRYNSVLGDRERCRGTFKEYVVFDADQVYVEYALYYRRIYA</sequence>
<dbReference type="InterPro" id="IPR018247">
    <property type="entry name" value="EF_Hand_1_Ca_BS"/>
</dbReference>
<dbReference type="PANTHER" id="PTHR45740">
    <property type="entry name" value="POLY [ADP-RIBOSE] POLYMERASE"/>
    <property type="match status" value="1"/>
</dbReference>
<evidence type="ECO:0000259" key="3">
    <source>
        <dbReference type="PROSITE" id="PS50222"/>
    </source>
</evidence>
<dbReference type="PANTHER" id="PTHR45740:SF2">
    <property type="entry name" value="POLY [ADP-RIBOSE] POLYMERASE"/>
    <property type="match status" value="1"/>
</dbReference>
<dbReference type="GO" id="GO:1990404">
    <property type="term" value="F:NAD+-protein mono-ADP-ribosyltransferase activity"/>
    <property type="evidence" value="ECO:0007669"/>
    <property type="project" value="TreeGrafter"/>
</dbReference>
<proteinExistence type="predicted"/>
<keyword evidence="2" id="KW-0808">Transferase</keyword>
<feature type="domain" description="PARP catalytic" evidence="4">
    <location>
        <begin position="146"/>
        <end position="382"/>
    </location>
</feature>
<evidence type="ECO:0000313" key="5">
    <source>
        <dbReference type="EMBL" id="CAD9644253.1"/>
    </source>
</evidence>
<dbReference type="Pfam" id="PF13499">
    <property type="entry name" value="EF-hand_7"/>
    <property type="match status" value="1"/>
</dbReference>
<dbReference type="SUPFAM" id="SSF47473">
    <property type="entry name" value="EF-hand"/>
    <property type="match status" value="1"/>
</dbReference>
<name>A0A7S2QJS3_9DINO</name>
<feature type="domain" description="EF-hand" evidence="3">
    <location>
        <begin position="83"/>
        <end position="118"/>
    </location>
</feature>
<dbReference type="InterPro" id="IPR002048">
    <property type="entry name" value="EF_hand_dom"/>
</dbReference>